<comment type="caution">
    <text evidence="2">The sequence shown here is derived from an EMBL/GenBank/DDBJ whole genome shotgun (WGS) entry which is preliminary data.</text>
</comment>
<accession>A0A0L7KS55</accession>
<dbReference type="CDD" id="cd09071">
    <property type="entry name" value="FAR_C"/>
    <property type="match status" value="1"/>
</dbReference>
<sequence>MIVCAWRTHLRRYNPITWQRFVKTSFKYMRKHPFTRRPVANTAPRSRGRHGLCGASDGQEAYWAFADDNVRALSGALSRDDARVFDFDVRNIDWDAYIESYVLGIRRFLFKESPESLPRSRALLWRLRCTQHGLGRVHRVVRARHLQVPVQREPRLAAALEGPLEVSSSPSFTLLSLRLRCSQHRLGRVHRVVRARHPQVPVQREPRLAAALEGPPLEVSSSPSFTLLSLRLRCSQHRLGRVHRVVRARHPQVPVQREPRLAAALEGPPLEVSSSPPFTLLSLRLRCSQHRLGRVHRVVRARHPQVPVQREPRLAAALEGPPLEVSSSPPFTMLSLRLRCTQHRLGRVHRVVRARHPQVPVQREPRLAAALEGPPLEVSSSPSFTLLSLRLRCTQHRLGRVHRVVRARHPQ</sequence>
<evidence type="ECO:0000313" key="2">
    <source>
        <dbReference type="EMBL" id="KOB65901.1"/>
    </source>
</evidence>
<reference evidence="2 3" key="1">
    <citation type="journal article" date="2015" name="Genome Biol. Evol.">
        <title>The genome of winter moth (Operophtera brumata) provides a genomic perspective on sexual dimorphism and phenology.</title>
        <authorList>
            <person name="Derks M.F."/>
            <person name="Smit S."/>
            <person name="Salis L."/>
            <person name="Schijlen E."/>
            <person name="Bossers A."/>
            <person name="Mateman C."/>
            <person name="Pijl A.S."/>
            <person name="de Ridder D."/>
            <person name="Groenen M.A."/>
            <person name="Visser M.E."/>
            <person name="Megens H.J."/>
        </authorList>
    </citation>
    <scope>NUCLEOTIDE SEQUENCE [LARGE SCALE GENOMIC DNA]</scope>
    <source>
        <strain evidence="2">WM2013NL</strain>
        <tissue evidence="2">Head and thorax</tissue>
    </source>
</reference>
<feature type="non-terminal residue" evidence="2">
    <location>
        <position position="411"/>
    </location>
</feature>
<dbReference type="Pfam" id="PF03015">
    <property type="entry name" value="Sterile"/>
    <property type="match status" value="1"/>
</dbReference>
<protein>
    <recommendedName>
        <fullName evidence="1">Fatty acyl-CoA reductase C-terminal domain-containing protein</fullName>
    </recommendedName>
</protein>
<evidence type="ECO:0000313" key="3">
    <source>
        <dbReference type="Proteomes" id="UP000037510"/>
    </source>
</evidence>
<dbReference type="EMBL" id="JTDY01006548">
    <property type="protein sequence ID" value="KOB65901.1"/>
    <property type="molecule type" value="Genomic_DNA"/>
</dbReference>
<dbReference type="STRING" id="104452.A0A0L7KS55"/>
<name>A0A0L7KS55_OPEBR</name>
<feature type="domain" description="Fatty acyl-CoA reductase C-terminal" evidence="1">
    <location>
        <begin position="63"/>
        <end position="112"/>
    </location>
</feature>
<evidence type="ECO:0000259" key="1">
    <source>
        <dbReference type="Pfam" id="PF03015"/>
    </source>
</evidence>
<dbReference type="AlphaFoldDB" id="A0A0L7KS55"/>
<dbReference type="InterPro" id="IPR033640">
    <property type="entry name" value="FAR_C"/>
</dbReference>
<proteinExistence type="predicted"/>
<keyword evidence="3" id="KW-1185">Reference proteome</keyword>
<organism evidence="2 3">
    <name type="scientific">Operophtera brumata</name>
    <name type="common">Winter moth</name>
    <name type="synonym">Phalaena brumata</name>
    <dbReference type="NCBI Taxonomy" id="104452"/>
    <lineage>
        <taxon>Eukaryota</taxon>
        <taxon>Metazoa</taxon>
        <taxon>Ecdysozoa</taxon>
        <taxon>Arthropoda</taxon>
        <taxon>Hexapoda</taxon>
        <taxon>Insecta</taxon>
        <taxon>Pterygota</taxon>
        <taxon>Neoptera</taxon>
        <taxon>Endopterygota</taxon>
        <taxon>Lepidoptera</taxon>
        <taxon>Glossata</taxon>
        <taxon>Ditrysia</taxon>
        <taxon>Geometroidea</taxon>
        <taxon>Geometridae</taxon>
        <taxon>Larentiinae</taxon>
        <taxon>Operophtera</taxon>
    </lineage>
</organism>
<dbReference type="Proteomes" id="UP000037510">
    <property type="component" value="Unassembled WGS sequence"/>
</dbReference>
<gene>
    <name evidence="2" type="ORF">OBRU01_22080</name>
</gene>